<dbReference type="InterPro" id="IPR036864">
    <property type="entry name" value="Zn2-C6_fun-type_DNA-bd_sf"/>
</dbReference>
<feature type="compositionally biased region" description="Low complexity" evidence="6">
    <location>
        <begin position="491"/>
        <end position="508"/>
    </location>
</feature>
<comment type="subcellular location">
    <subcellularLocation>
        <location evidence="1">Nucleus</location>
    </subcellularLocation>
</comment>
<dbReference type="PROSITE" id="PS50048">
    <property type="entry name" value="ZN2_CY6_FUNGAL_2"/>
    <property type="match status" value="1"/>
</dbReference>
<dbReference type="SMART" id="SM00066">
    <property type="entry name" value="GAL4"/>
    <property type="match status" value="1"/>
</dbReference>
<sequence length="1082" mass="115363">MASLGEMYSSGTGLPASASHATPPIDPVIAGSSSSSTLSGAATAAALVRAGTTNPNTNSGSHHPPFGHHLLSRDAAMNAGGSNYSSSNTLPPLSASLASHWPAAGGLYRSSGPFSGPPTPPFYSSPSASAPGSGAGPGAAAAAGSRRDIFPLSPGAAASNFSNPPTPPPPLPGSSLSNMKKMFNHPYALHMHPLPPPSPSHHHGNAALSTHPRGPSALPPSFGALGHYNGEAQREHHVHATNKSYAYNAMHEPTTKHAQPSATNGSGNSNRSTGDASMMQDDADDDALNPPPLRRNQACLSCRKRKLKCDAARPVCSTCKKSREAAAAARHPPPVPDGDCVYKERSKRKTKRAAPGEEDTLDGEEDAGAMATTIKKARKADSFQKDSAPDCKVGQLEDRIRHLERLLMESFKQKAGSAGSGGAGQGGDGGGGAVQSWIPTMHTSRSPDGQAAKTTGTATSPMSASPSTACSVTDERKGFHYRARLKLGIPSSSSSSISSAAQQRSDSITPHESKQLFELDGVQPLPQEKRWAATIMEPDPLLNLLWPDWPPDLPSPDTVLHLSEIFFARHPLRVMIYKPSFMTSLSLPPRHPDRPAIGLIHAILAAAAPLSPFFEETSKPPTRAATPSRGMPDGLFGAASGAMGIGANLGSGADGLGSFGEFGDFPLLSEMLDGTQYAAPDIGQGINLMDGALPQAADTKMSFANFHLSRARAKVSRALVTSNSNPLDWVQAMIIIADALFTEGRLLECFLVTGVIAKILPPCGLFKLHPYQEAAPSFGCYLPPSKTAPEEHERRITFWCAYLVEASYSHHGLHFESSINDSAVYTTLTSSIADFQAGRDSEPNLQTLASEDLFQNGHVDEFNVLLKAVILHKRIKYMLARNDIGEAATHQPAGFRELDANILQLLHSAPPLKDPNSLDLLAARLTTVGALANLHEPFLNVTDPESYSYRQVEFMVREVMRIVELIESTSFDPTLLHPRSSMTFHKAATLLAAKIEFARKSSCASEREMAEYMGAYDRLTELLRRMATKIKVAQRSYESLMLFRNGTWDQALLAEAMAMSGVIPDKSKPESTNGDYAPHELL</sequence>
<feature type="region of interest" description="Disordered" evidence="6">
    <location>
        <begin position="1063"/>
        <end position="1082"/>
    </location>
</feature>
<dbReference type="OrthoDB" id="5600212at2759"/>
<dbReference type="PANTHER" id="PTHR47338">
    <property type="entry name" value="ZN(II)2CYS6 TRANSCRIPTION FACTOR (EUROFUNG)-RELATED"/>
    <property type="match status" value="1"/>
</dbReference>
<feature type="region of interest" description="Disordered" evidence="6">
    <location>
        <begin position="51"/>
        <end position="70"/>
    </location>
</feature>
<evidence type="ECO:0000259" key="7">
    <source>
        <dbReference type="PROSITE" id="PS50048"/>
    </source>
</evidence>
<dbReference type="GO" id="GO:0000981">
    <property type="term" value="F:DNA-binding transcription factor activity, RNA polymerase II-specific"/>
    <property type="evidence" value="ECO:0007669"/>
    <property type="project" value="InterPro"/>
</dbReference>
<feature type="region of interest" description="Disordered" evidence="6">
    <location>
        <begin position="118"/>
        <end position="176"/>
    </location>
</feature>
<feature type="region of interest" description="Disordered" evidence="6">
    <location>
        <begin position="412"/>
        <end position="473"/>
    </location>
</feature>
<dbReference type="Proteomes" id="UP000027361">
    <property type="component" value="Unassembled WGS sequence"/>
</dbReference>
<dbReference type="PANTHER" id="PTHR47338:SF29">
    <property type="entry name" value="ZN(2)-C6 FUNGAL-TYPE DOMAIN-CONTAINING PROTEIN"/>
    <property type="match status" value="1"/>
</dbReference>
<feature type="compositionally biased region" description="Low complexity" evidence="6">
    <location>
        <begin position="454"/>
        <end position="471"/>
    </location>
</feature>
<name>A0A066WPM0_TILAU</name>
<accession>A0A066WPM0</accession>
<protein>
    <recommendedName>
        <fullName evidence="7">Zn(2)-C6 fungal-type domain-containing protein</fullName>
    </recommendedName>
</protein>
<feature type="compositionally biased region" description="Acidic residues" evidence="6">
    <location>
        <begin position="356"/>
        <end position="367"/>
    </location>
</feature>
<feature type="region of interest" description="Disordered" evidence="6">
    <location>
        <begin position="1"/>
        <end position="36"/>
    </location>
</feature>
<keyword evidence="5" id="KW-0539">Nucleus</keyword>
<keyword evidence="9" id="KW-1185">Reference proteome</keyword>
<comment type="caution">
    <text evidence="8">The sequence shown here is derived from an EMBL/GenBank/DDBJ whole genome shotgun (WGS) entry which is preliminary data.</text>
</comment>
<feature type="compositionally biased region" description="Gly residues" evidence="6">
    <location>
        <begin position="418"/>
        <end position="433"/>
    </location>
</feature>
<proteinExistence type="predicted"/>
<dbReference type="EMBL" id="JMSN01000005">
    <property type="protein sequence ID" value="KDN52934.1"/>
    <property type="molecule type" value="Genomic_DNA"/>
</dbReference>
<dbReference type="GO" id="GO:0008270">
    <property type="term" value="F:zinc ion binding"/>
    <property type="evidence" value="ECO:0007669"/>
    <property type="project" value="InterPro"/>
</dbReference>
<evidence type="ECO:0000256" key="4">
    <source>
        <dbReference type="ARBA" id="ARBA00023163"/>
    </source>
</evidence>
<feature type="domain" description="Zn(2)-C6 fungal-type" evidence="7">
    <location>
        <begin position="298"/>
        <end position="342"/>
    </location>
</feature>
<evidence type="ECO:0000313" key="9">
    <source>
        <dbReference type="Proteomes" id="UP000027361"/>
    </source>
</evidence>
<dbReference type="RefSeq" id="XP_013245773.1">
    <property type="nucleotide sequence ID" value="XM_013390319.1"/>
</dbReference>
<keyword evidence="3" id="KW-0805">Transcription regulation</keyword>
<dbReference type="SUPFAM" id="SSF57701">
    <property type="entry name" value="Zn2/Cys6 DNA-binding domain"/>
    <property type="match status" value="1"/>
</dbReference>
<dbReference type="CDD" id="cd00067">
    <property type="entry name" value="GAL4"/>
    <property type="match status" value="1"/>
</dbReference>
<organism evidence="8 9">
    <name type="scientific">Tilletiaria anomala (strain ATCC 24038 / CBS 436.72 / UBC 951)</name>
    <dbReference type="NCBI Taxonomy" id="1037660"/>
    <lineage>
        <taxon>Eukaryota</taxon>
        <taxon>Fungi</taxon>
        <taxon>Dikarya</taxon>
        <taxon>Basidiomycota</taxon>
        <taxon>Ustilaginomycotina</taxon>
        <taxon>Exobasidiomycetes</taxon>
        <taxon>Georgefischeriales</taxon>
        <taxon>Tilletiariaceae</taxon>
        <taxon>Tilletiaria</taxon>
    </lineage>
</organism>
<dbReference type="HOGENOM" id="CLU_285931_0_0_1"/>
<dbReference type="InterPro" id="IPR001138">
    <property type="entry name" value="Zn2Cys6_DnaBD"/>
</dbReference>
<reference evidence="8 9" key="1">
    <citation type="submission" date="2014-05" db="EMBL/GenBank/DDBJ databases">
        <title>Draft genome sequence of a rare smut relative, Tilletiaria anomala UBC 951.</title>
        <authorList>
            <consortium name="DOE Joint Genome Institute"/>
            <person name="Toome M."/>
            <person name="Kuo A."/>
            <person name="Henrissat B."/>
            <person name="Lipzen A."/>
            <person name="Tritt A."/>
            <person name="Yoshinaga Y."/>
            <person name="Zane M."/>
            <person name="Barry K."/>
            <person name="Grigoriev I.V."/>
            <person name="Spatafora J.W."/>
            <person name="Aimea M.C."/>
        </authorList>
    </citation>
    <scope>NUCLEOTIDE SEQUENCE [LARGE SCALE GENOMIC DNA]</scope>
    <source>
        <strain evidence="8 9">UBC 951</strain>
    </source>
</reference>
<feature type="region of interest" description="Disordered" evidence="6">
    <location>
        <begin position="490"/>
        <end position="510"/>
    </location>
</feature>
<gene>
    <name evidence="8" type="ORF">K437DRAFT_132732</name>
</gene>
<dbReference type="InParanoid" id="A0A066WPM0"/>
<dbReference type="AlphaFoldDB" id="A0A066WPM0"/>
<evidence type="ECO:0000256" key="2">
    <source>
        <dbReference type="ARBA" id="ARBA00022723"/>
    </source>
</evidence>
<dbReference type="Pfam" id="PF00172">
    <property type="entry name" value="Zn_clus"/>
    <property type="match status" value="1"/>
</dbReference>
<evidence type="ECO:0000256" key="6">
    <source>
        <dbReference type="SAM" id="MobiDB-lite"/>
    </source>
</evidence>
<feature type="region of interest" description="Disordered" evidence="6">
    <location>
        <begin position="254"/>
        <end position="292"/>
    </location>
</feature>
<dbReference type="GO" id="GO:0005634">
    <property type="term" value="C:nucleus"/>
    <property type="evidence" value="ECO:0007669"/>
    <property type="project" value="UniProtKB-SubCell"/>
</dbReference>
<feature type="compositionally biased region" description="Polar residues" evidence="6">
    <location>
        <begin position="437"/>
        <end position="447"/>
    </location>
</feature>
<keyword evidence="4" id="KW-0804">Transcription</keyword>
<dbReference type="Gene3D" id="4.10.240.10">
    <property type="entry name" value="Zn(2)-C6 fungal-type DNA-binding domain"/>
    <property type="match status" value="1"/>
</dbReference>
<feature type="compositionally biased region" description="Polar residues" evidence="6">
    <location>
        <begin position="51"/>
        <end position="61"/>
    </location>
</feature>
<feature type="compositionally biased region" description="Polar residues" evidence="6">
    <location>
        <begin position="256"/>
        <end position="275"/>
    </location>
</feature>
<dbReference type="InterPro" id="IPR050815">
    <property type="entry name" value="TF_fung"/>
</dbReference>
<evidence type="ECO:0000256" key="1">
    <source>
        <dbReference type="ARBA" id="ARBA00004123"/>
    </source>
</evidence>
<evidence type="ECO:0000256" key="3">
    <source>
        <dbReference type="ARBA" id="ARBA00023015"/>
    </source>
</evidence>
<dbReference type="GeneID" id="25261478"/>
<feature type="compositionally biased region" description="Low complexity" evidence="6">
    <location>
        <begin position="124"/>
        <end position="144"/>
    </location>
</feature>
<feature type="region of interest" description="Disordered" evidence="6">
    <location>
        <begin position="193"/>
        <end position="227"/>
    </location>
</feature>
<dbReference type="STRING" id="1037660.A0A066WPM0"/>
<dbReference type="CDD" id="cd12148">
    <property type="entry name" value="fungal_TF_MHR"/>
    <property type="match status" value="1"/>
</dbReference>
<evidence type="ECO:0000256" key="5">
    <source>
        <dbReference type="ARBA" id="ARBA00023242"/>
    </source>
</evidence>
<feature type="region of interest" description="Disordered" evidence="6">
    <location>
        <begin position="324"/>
        <end position="367"/>
    </location>
</feature>
<keyword evidence="2" id="KW-0479">Metal-binding</keyword>
<evidence type="ECO:0000313" key="8">
    <source>
        <dbReference type="EMBL" id="KDN52934.1"/>
    </source>
</evidence>